<dbReference type="EMBL" id="MTKO01000046">
    <property type="protein sequence ID" value="RWX46926.1"/>
    <property type="molecule type" value="Genomic_DNA"/>
</dbReference>
<feature type="domain" description="CHAT" evidence="2">
    <location>
        <begin position="9"/>
        <end position="168"/>
    </location>
</feature>
<feature type="compositionally biased region" description="Polar residues" evidence="1">
    <location>
        <begin position="206"/>
        <end position="215"/>
    </location>
</feature>
<evidence type="ECO:0000256" key="1">
    <source>
        <dbReference type="SAM" id="MobiDB-lite"/>
    </source>
</evidence>
<dbReference type="AlphaFoldDB" id="A0A444J1E8"/>
<reference evidence="3 4" key="1">
    <citation type="submission" date="2017-01" db="EMBL/GenBank/DDBJ databases">
        <title>The cable genome- insights into the physiology and evolution of filamentous bacteria capable of sulfide oxidation via long distance electron transfer.</title>
        <authorList>
            <person name="Schreiber L."/>
            <person name="Bjerg J.T."/>
            <person name="Boggild A."/>
            <person name="Van De Vossenberg J."/>
            <person name="Meysman F."/>
            <person name="Nielsen L.P."/>
            <person name="Schramm A."/>
            <person name="Kjeldsen K.U."/>
        </authorList>
    </citation>
    <scope>NUCLEOTIDE SEQUENCE [LARGE SCALE GENOMIC DNA]</scope>
    <source>
        <strain evidence="3">MCF</strain>
    </source>
</reference>
<protein>
    <submittedName>
        <fullName evidence="3">CHAT domain-containing protein</fullName>
    </submittedName>
</protein>
<dbReference type="InterPro" id="IPR024983">
    <property type="entry name" value="CHAT_dom"/>
</dbReference>
<dbReference type="Pfam" id="PF12770">
    <property type="entry name" value="CHAT"/>
    <property type="match status" value="1"/>
</dbReference>
<evidence type="ECO:0000259" key="2">
    <source>
        <dbReference type="Pfam" id="PF12770"/>
    </source>
</evidence>
<evidence type="ECO:0000313" key="4">
    <source>
        <dbReference type="Proteomes" id="UP000287853"/>
    </source>
</evidence>
<dbReference type="Proteomes" id="UP000287853">
    <property type="component" value="Unassembled WGS sequence"/>
</dbReference>
<name>A0A444J1E8_9BACT</name>
<evidence type="ECO:0000313" key="3">
    <source>
        <dbReference type="EMBL" id="RWX46926.1"/>
    </source>
</evidence>
<keyword evidence="4" id="KW-1185">Reference proteome</keyword>
<sequence length="283" mass="31199">MSDETIISARRILILSANPRDTDRLRLDEEVREIRDRLNRAKYGNRFTVQLATAIRIRDLQQELLDHEPDIVHFCGHGETEGLLLENNLGEAVLVPSEGIASLFALCSQHVECVLLNSCHSSNQAEVISQHIPYVIGMKKEVFDDAAVEFAGGLYAALGAGRSIEDAFEFGRNALKLHDLPDELTPILLKQKVVANAPEKTISPKAKNTTSSDRPSVSAPVATKQNLPQRLITARQENKLIPIVGAGVSMSLKDESGERLFPGWDQLLEYAADALKTNMPLMP</sequence>
<organism evidence="3 4">
    <name type="scientific">Candidatus Electrothrix aarhusensis</name>
    <dbReference type="NCBI Taxonomy" id="1859131"/>
    <lineage>
        <taxon>Bacteria</taxon>
        <taxon>Pseudomonadati</taxon>
        <taxon>Thermodesulfobacteriota</taxon>
        <taxon>Desulfobulbia</taxon>
        <taxon>Desulfobulbales</taxon>
        <taxon>Desulfobulbaceae</taxon>
        <taxon>Candidatus Electrothrix</taxon>
    </lineage>
</organism>
<feature type="region of interest" description="Disordered" evidence="1">
    <location>
        <begin position="199"/>
        <end position="223"/>
    </location>
</feature>
<proteinExistence type="predicted"/>
<gene>
    <name evidence="3" type="ORF">H206_00237</name>
</gene>
<comment type="caution">
    <text evidence="3">The sequence shown here is derived from an EMBL/GenBank/DDBJ whole genome shotgun (WGS) entry which is preliminary data.</text>
</comment>
<accession>A0A444J1E8</accession>